<proteinExistence type="predicted"/>
<reference evidence="2 4" key="2">
    <citation type="journal article" date="2016" name="Appl. Microbiol. Biotechnol.">
        <title>Exploiting the genome sequence of Streptomyces nodosus for enhanced antibiotic production.</title>
        <authorList>
            <person name="Sweeney P."/>
            <person name="Murphy C.D."/>
            <person name="Caffrey P."/>
        </authorList>
    </citation>
    <scope>NUCLEOTIDE SEQUENCE [LARGE SCALE GENOMIC DNA]</scope>
    <source>
        <strain evidence="2 4">ATCC 14899</strain>
    </source>
</reference>
<evidence type="ECO:0000313" key="4">
    <source>
        <dbReference type="Proteomes" id="UP000031526"/>
    </source>
</evidence>
<evidence type="ECO:0000313" key="5">
    <source>
        <dbReference type="Proteomes" id="UP000325763"/>
    </source>
</evidence>
<dbReference type="Proteomes" id="UP000031526">
    <property type="component" value="Chromosome"/>
</dbReference>
<keyword evidence="4" id="KW-1185">Reference proteome</keyword>
<name>A0A0B5DEJ0_9ACTN</name>
<feature type="region of interest" description="Disordered" evidence="1">
    <location>
        <begin position="121"/>
        <end position="149"/>
    </location>
</feature>
<gene>
    <name evidence="3" type="ORF">CP978_01780</name>
    <name evidence="2" type="ORF">SNOD_01415</name>
</gene>
<dbReference type="SUPFAM" id="SSF51182">
    <property type="entry name" value="RmlC-like cupins"/>
    <property type="match status" value="1"/>
</dbReference>
<sequence>MPERRSSGQPEEPAVARMLCDVQALTGKSPESSSVLWKLAESGRQLDANLIRLLAGDHIATHAEPDLDVLILVVTGDGVMDTPEGALPLTAGVLLWLPHGSTRSIIAGPGGLAYVTVHRRRPGMQIRRRSDPTPATAPRPMPPARRTRE</sequence>
<evidence type="ECO:0000313" key="2">
    <source>
        <dbReference type="EMBL" id="AJE38876.1"/>
    </source>
</evidence>
<accession>A0A0B5DEJ0</accession>
<evidence type="ECO:0000256" key="1">
    <source>
        <dbReference type="SAM" id="MobiDB-lite"/>
    </source>
</evidence>
<dbReference type="OrthoDB" id="8451629at2"/>
<dbReference type="HOGENOM" id="CLU_131559_0_0_11"/>
<dbReference type="EMBL" id="CP009313">
    <property type="protein sequence ID" value="AJE38876.1"/>
    <property type="molecule type" value="Genomic_DNA"/>
</dbReference>
<dbReference type="InterPro" id="IPR014710">
    <property type="entry name" value="RmlC-like_jellyroll"/>
</dbReference>
<dbReference type="KEGG" id="snq:CP978_01780"/>
<dbReference type="EMBL" id="CP023747">
    <property type="protein sequence ID" value="QEV37456.1"/>
    <property type="molecule type" value="Genomic_DNA"/>
</dbReference>
<evidence type="ECO:0000313" key="3">
    <source>
        <dbReference type="EMBL" id="QEV37456.1"/>
    </source>
</evidence>
<dbReference type="InterPro" id="IPR011051">
    <property type="entry name" value="RmlC_Cupin_sf"/>
</dbReference>
<organism evidence="2 4">
    <name type="scientific">Streptomyces nodosus</name>
    <dbReference type="NCBI Taxonomy" id="40318"/>
    <lineage>
        <taxon>Bacteria</taxon>
        <taxon>Bacillati</taxon>
        <taxon>Actinomycetota</taxon>
        <taxon>Actinomycetes</taxon>
        <taxon>Kitasatosporales</taxon>
        <taxon>Streptomycetaceae</taxon>
        <taxon>Streptomyces</taxon>
    </lineage>
</organism>
<reference evidence="3 5" key="3">
    <citation type="submission" date="2017-09" db="EMBL/GenBank/DDBJ databases">
        <title>Streptomyces genome completion.</title>
        <authorList>
            <person name="Lee N."/>
            <person name="Cho B.-K."/>
        </authorList>
    </citation>
    <scope>NUCLEOTIDE SEQUENCE [LARGE SCALE GENOMIC DNA]</scope>
    <source>
        <strain evidence="3 5">ATCC 14899</strain>
    </source>
</reference>
<dbReference type="Proteomes" id="UP000325763">
    <property type="component" value="Chromosome"/>
</dbReference>
<evidence type="ECO:0008006" key="6">
    <source>
        <dbReference type="Google" id="ProtNLM"/>
    </source>
</evidence>
<protein>
    <recommendedName>
        <fullName evidence="6">AraC-type arabinose-binding/dimerisation domain-containing protein</fullName>
    </recommendedName>
</protein>
<reference evidence="4" key="1">
    <citation type="submission" date="2014-09" db="EMBL/GenBank/DDBJ databases">
        <title>Sequence of the Streptomyces nodosus genome.</title>
        <authorList>
            <person name="Sweeney P."/>
            <person name="Stephens N."/>
            <person name="Murphy C."/>
            <person name="Caffrey P."/>
        </authorList>
    </citation>
    <scope>NUCLEOTIDE SEQUENCE [LARGE SCALE GENOMIC DNA]</scope>
    <source>
        <strain evidence="4">ATCC 14899</strain>
    </source>
</reference>
<dbReference type="AlphaFoldDB" id="A0A0B5DEJ0"/>
<dbReference type="STRING" id="40318.SNOD_01415"/>
<dbReference type="Gene3D" id="2.60.120.10">
    <property type="entry name" value="Jelly Rolls"/>
    <property type="match status" value="1"/>
</dbReference>